<dbReference type="PROSITE" id="PS51464">
    <property type="entry name" value="SIS"/>
    <property type="match status" value="1"/>
</dbReference>
<dbReference type="SUPFAM" id="SSF53697">
    <property type="entry name" value="SIS domain"/>
    <property type="match status" value="1"/>
</dbReference>
<dbReference type="CDD" id="cd05006">
    <property type="entry name" value="SIS_GmhA"/>
    <property type="match status" value="1"/>
</dbReference>
<dbReference type="EMBL" id="AALD02000001">
    <property type="protein sequence ID" value="EEQ12385.1"/>
    <property type="molecule type" value="Genomic_DNA"/>
</dbReference>
<dbReference type="Proteomes" id="UP000003027">
    <property type="component" value="Unassembled WGS sequence"/>
</dbReference>
<evidence type="ECO:0000259" key="1">
    <source>
        <dbReference type="PROSITE" id="PS51464"/>
    </source>
</evidence>
<name>A0ABP2EMY4_YERMW</name>
<evidence type="ECO:0000313" key="3">
    <source>
        <dbReference type="Proteomes" id="UP000003027"/>
    </source>
</evidence>
<dbReference type="GO" id="GO:0016853">
    <property type="term" value="F:isomerase activity"/>
    <property type="evidence" value="ECO:0007669"/>
    <property type="project" value="UniProtKB-KW"/>
</dbReference>
<reference evidence="2" key="1">
    <citation type="submission" date="2008-12" db="EMBL/GenBank/DDBJ databases">
        <title>Annotation of the Yersinia mollaretii ATCC 43969 genome.</title>
        <authorList>
            <person name="Read T.D."/>
            <person name="Akmal A."/>
            <person name="Bishop-Lilly K."/>
            <person name="Chen P.E."/>
            <person name="Cook C."/>
            <person name="Kiley M.P."/>
            <person name="Lentz S."/>
            <person name="Mateczun A."/>
            <person name="Nagarajan N."/>
            <person name="Nolan N."/>
            <person name="Osborne B.I."/>
            <person name="Pop M."/>
            <person name="Sozhamannan S."/>
            <person name="Stewart A.C."/>
            <person name="Sulakvelidze A."/>
            <person name="Thomason B."/>
            <person name="Willner K."/>
            <person name="Zwick M.E."/>
        </authorList>
    </citation>
    <scope>NUCLEOTIDE SEQUENCE [LARGE SCALE GENOMIC DNA]</scope>
    <source>
        <strain evidence="2">ATCC 43969</strain>
    </source>
</reference>
<gene>
    <name evidence="2" type="ORF">ymoll0001_10550</name>
</gene>
<keyword evidence="3" id="KW-1185">Reference proteome</keyword>
<proteinExistence type="predicted"/>
<keyword evidence="2" id="KW-0413">Isomerase</keyword>
<dbReference type="InterPro" id="IPR050099">
    <property type="entry name" value="SIS_GmhA/DiaA_subfam"/>
</dbReference>
<dbReference type="InterPro" id="IPR001347">
    <property type="entry name" value="SIS_dom"/>
</dbReference>
<dbReference type="PANTHER" id="PTHR30390">
    <property type="entry name" value="SEDOHEPTULOSE 7-PHOSPHATE ISOMERASE / DNAA INITIATOR-ASSOCIATING FACTOR FOR REPLICATION INITIATION"/>
    <property type="match status" value="1"/>
</dbReference>
<organism evidence="2 3">
    <name type="scientific">Yersinia mollaretii (strain ATCC 43969 / DSM 18520 / CIP 103324 / CNY 7263 / WAIP 204)</name>
    <dbReference type="NCBI Taxonomy" id="349967"/>
    <lineage>
        <taxon>Bacteria</taxon>
        <taxon>Pseudomonadati</taxon>
        <taxon>Pseudomonadota</taxon>
        <taxon>Gammaproteobacteria</taxon>
        <taxon>Enterobacterales</taxon>
        <taxon>Yersiniaceae</taxon>
        <taxon>Yersinia</taxon>
    </lineage>
</organism>
<protein>
    <submittedName>
        <fullName evidence="2">Sugar isomerase family protein</fullName>
    </submittedName>
</protein>
<dbReference type="InterPro" id="IPR046348">
    <property type="entry name" value="SIS_dom_sf"/>
</dbReference>
<dbReference type="Gene3D" id="3.40.50.10490">
    <property type="entry name" value="Glucose-6-phosphate isomerase like protein, domain 1"/>
    <property type="match status" value="1"/>
</dbReference>
<comment type="caution">
    <text evidence="2">The sequence shown here is derived from an EMBL/GenBank/DDBJ whole genome shotgun (WGS) entry which is preliminary data.</text>
</comment>
<evidence type="ECO:0000313" key="2">
    <source>
        <dbReference type="EMBL" id="EEQ12385.1"/>
    </source>
</evidence>
<dbReference type="Pfam" id="PF13580">
    <property type="entry name" value="SIS_2"/>
    <property type="match status" value="1"/>
</dbReference>
<dbReference type="PANTHER" id="PTHR30390:SF6">
    <property type="entry name" value="DNAA INITIATOR-ASSOCIATING PROTEIN DIAA"/>
    <property type="match status" value="1"/>
</dbReference>
<sequence length="182" mass="19550">MDIDAIEKMADLLVTVKADGGRIFFLGVGGSAGNCSHAVNDFRKIVGIECYAPTDNVSELTARTNDDGWASVFVEWLKISKLQAKDLLFIFSVGGGNLEKNISPNLVEAIRLAKTVDAKVAGVVGRDGGYTAQSADACVIVPTVNPDNITPHSEAFQAVLWHLLVSHPKLKVNQTKWESAVK</sequence>
<feature type="domain" description="SIS" evidence="1">
    <location>
        <begin position="13"/>
        <end position="175"/>
    </location>
</feature>
<dbReference type="InterPro" id="IPR035461">
    <property type="entry name" value="GmhA/DiaA"/>
</dbReference>
<accession>A0ABP2EMY4</accession>